<accession>A0A975IPA5</accession>
<feature type="region of interest" description="Disordered" evidence="1">
    <location>
        <begin position="1"/>
        <end position="44"/>
    </location>
</feature>
<gene>
    <name evidence="2" type="ORF">G127AT_10680</name>
</gene>
<dbReference type="Gene3D" id="3.40.50.10540">
    <property type="entry name" value="Crotonobetainyl-coa:carnitine coa-transferase, domain 1"/>
    <property type="match status" value="1"/>
</dbReference>
<evidence type="ECO:0000256" key="1">
    <source>
        <dbReference type="SAM" id="MobiDB-lite"/>
    </source>
</evidence>
<reference evidence="2" key="1">
    <citation type="submission" date="2021-03" db="EMBL/GenBank/DDBJ databases">
        <title>Agromyces archimandritus sp. nov., isolated from the cockroach Archimandrita tessellata.</title>
        <authorList>
            <person name="Guzman J."/>
            <person name="Ortuzar M."/>
            <person name="Poehlein A."/>
            <person name="Daniel R."/>
            <person name="Trujillo M."/>
            <person name="Vilcinskas A."/>
        </authorList>
    </citation>
    <scope>NUCLEOTIDE SEQUENCE</scope>
    <source>
        <strain evidence="2">G127AT</strain>
    </source>
</reference>
<keyword evidence="3" id="KW-1185">Reference proteome</keyword>
<protein>
    <submittedName>
        <fullName evidence="2">CoA transferase</fullName>
    </submittedName>
</protein>
<dbReference type="PANTHER" id="PTHR48228:SF5">
    <property type="entry name" value="ALPHA-METHYLACYL-COA RACEMASE"/>
    <property type="match status" value="1"/>
</dbReference>
<dbReference type="Proteomes" id="UP000671914">
    <property type="component" value="Chromosome"/>
</dbReference>
<keyword evidence="2" id="KW-0808">Transferase</keyword>
<dbReference type="InterPro" id="IPR023606">
    <property type="entry name" value="CoA-Trfase_III_dom_1_sf"/>
</dbReference>
<dbReference type="KEGG" id="aarc:G127AT_10680"/>
<dbReference type="Pfam" id="PF02515">
    <property type="entry name" value="CoA_transf_3"/>
    <property type="match status" value="1"/>
</dbReference>
<dbReference type="EMBL" id="CP071696">
    <property type="protein sequence ID" value="QTX03786.1"/>
    <property type="molecule type" value="Genomic_DNA"/>
</dbReference>
<dbReference type="InterPro" id="IPR050509">
    <property type="entry name" value="CoA-transferase_III"/>
</dbReference>
<name>A0A975IPA5_9MICO</name>
<sequence>MSTAPAAKAAPYGGPAAPGAASAGEPAARPAARTAASARESAAGPTPLAGIRVVEFAGAGPAPFAAMLLADLGADVVRIERPEPGELPADPADTMLRRRTIVVADLKDADDLARVRALAASADVLVEGFRPGVMERLGLGPEELRTANPRLVYGRMTGWGQSGPWADRVGHDLGYLSITGMLHAIGPAEHPVVPLNLVADYGGGAMFLVTGILAALLERTRTGRGRTIDAAMIDGVAQLGHAQFSLAASGRWRDERAANLIDGGAPFYTVYACADGRHVAVAALEARFYGALLDGLGLDAATLPARDDPANWPELRGRLAAAFASRTRDEWAAAFDGTEACVTPVLSMREAPAHPQAVARGIHLDHHGRLAPAAAPRFDGAAPGRTPARPARSTLDDALAAWTMEEA</sequence>
<dbReference type="RefSeq" id="WP_210896727.1">
    <property type="nucleotide sequence ID" value="NZ_CP071696.1"/>
</dbReference>
<dbReference type="GO" id="GO:0016740">
    <property type="term" value="F:transferase activity"/>
    <property type="evidence" value="ECO:0007669"/>
    <property type="project" value="UniProtKB-KW"/>
</dbReference>
<dbReference type="InterPro" id="IPR044855">
    <property type="entry name" value="CoA-Trfase_III_dom3_sf"/>
</dbReference>
<dbReference type="PANTHER" id="PTHR48228">
    <property type="entry name" value="SUCCINYL-COA--D-CITRAMALATE COA-TRANSFERASE"/>
    <property type="match status" value="1"/>
</dbReference>
<dbReference type="SUPFAM" id="SSF89796">
    <property type="entry name" value="CoA-transferase family III (CaiB/BaiF)"/>
    <property type="match status" value="1"/>
</dbReference>
<proteinExistence type="predicted"/>
<dbReference type="AlphaFoldDB" id="A0A975IPA5"/>
<evidence type="ECO:0000313" key="2">
    <source>
        <dbReference type="EMBL" id="QTX03786.1"/>
    </source>
</evidence>
<dbReference type="InterPro" id="IPR003673">
    <property type="entry name" value="CoA-Trfase_fam_III"/>
</dbReference>
<dbReference type="Gene3D" id="3.30.1540.10">
    <property type="entry name" value="formyl-coa transferase, domain 3"/>
    <property type="match status" value="1"/>
</dbReference>
<organism evidence="2 3">
    <name type="scientific">Agromyces archimandritae</name>
    <dbReference type="NCBI Taxonomy" id="2781962"/>
    <lineage>
        <taxon>Bacteria</taxon>
        <taxon>Bacillati</taxon>
        <taxon>Actinomycetota</taxon>
        <taxon>Actinomycetes</taxon>
        <taxon>Micrococcales</taxon>
        <taxon>Microbacteriaceae</taxon>
        <taxon>Agromyces</taxon>
    </lineage>
</organism>
<evidence type="ECO:0000313" key="3">
    <source>
        <dbReference type="Proteomes" id="UP000671914"/>
    </source>
</evidence>